<evidence type="ECO:0000256" key="4">
    <source>
        <dbReference type="ARBA" id="ARBA00023002"/>
    </source>
</evidence>
<dbReference type="Proteomes" id="UP000008064">
    <property type="component" value="Unassembled WGS sequence"/>
</dbReference>
<dbReference type="EMBL" id="GL945431">
    <property type="protein sequence ID" value="EGO27194.1"/>
    <property type="molecule type" value="Genomic_DNA"/>
</dbReference>
<dbReference type="PANTHER" id="PTHR43647:SF1">
    <property type="entry name" value="3-KETO-STEROID REDUCTASE ERG27"/>
    <property type="match status" value="1"/>
</dbReference>
<keyword evidence="4" id="KW-0560">Oxidoreductase</keyword>
<keyword evidence="9" id="KW-0812">Transmembrane</keyword>
<keyword evidence="9" id="KW-0472">Membrane</keyword>
<dbReference type="EC" id="1.1.1.270" evidence="8"/>
<dbReference type="OrthoDB" id="9989144at2759"/>
<dbReference type="AlphaFoldDB" id="F8NPI4"/>
<keyword evidence="1" id="KW-0444">Lipid biosynthesis</keyword>
<dbReference type="InterPro" id="IPR036291">
    <property type="entry name" value="NAD(P)-bd_dom_sf"/>
</dbReference>
<evidence type="ECO:0000256" key="7">
    <source>
        <dbReference type="ARBA" id="ARBA00023593"/>
    </source>
</evidence>
<feature type="transmembrane region" description="Helical" evidence="9">
    <location>
        <begin position="296"/>
        <end position="316"/>
    </location>
</feature>
<dbReference type="GO" id="GO:0006694">
    <property type="term" value="P:steroid biosynthetic process"/>
    <property type="evidence" value="ECO:0007669"/>
    <property type="project" value="UniProtKB-KW"/>
</dbReference>
<evidence type="ECO:0000256" key="1">
    <source>
        <dbReference type="ARBA" id="ARBA00022516"/>
    </source>
</evidence>
<keyword evidence="9" id="KW-1133">Transmembrane helix</keyword>
<feature type="transmembrane region" description="Helical" evidence="9">
    <location>
        <begin position="322"/>
        <end position="343"/>
    </location>
</feature>
<evidence type="ECO:0000256" key="9">
    <source>
        <dbReference type="SAM" id="Phobius"/>
    </source>
</evidence>
<comment type="similarity">
    <text evidence="7">Belongs to the short-chain dehydrogenases/reductases (SDR) family. ERG27 subfamily.</text>
</comment>
<evidence type="ECO:0000256" key="3">
    <source>
        <dbReference type="ARBA" id="ARBA00022955"/>
    </source>
</evidence>
<gene>
    <name evidence="10" type="ORF">SERLADRAFT_333162</name>
</gene>
<dbReference type="GO" id="GO:0005789">
    <property type="term" value="C:endoplasmic reticulum membrane"/>
    <property type="evidence" value="ECO:0007669"/>
    <property type="project" value="TreeGrafter"/>
</dbReference>
<dbReference type="PANTHER" id="PTHR43647">
    <property type="entry name" value="DEHYDROGENASE"/>
    <property type="match status" value="1"/>
</dbReference>
<organism>
    <name type="scientific">Serpula lacrymans var. lacrymans (strain S7.9)</name>
    <name type="common">Dry rot fungus</name>
    <dbReference type="NCBI Taxonomy" id="578457"/>
    <lineage>
        <taxon>Eukaryota</taxon>
        <taxon>Fungi</taxon>
        <taxon>Dikarya</taxon>
        <taxon>Basidiomycota</taxon>
        <taxon>Agaricomycotina</taxon>
        <taxon>Agaricomycetes</taxon>
        <taxon>Agaricomycetidae</taxon>
        <taxon>Boletales</taxon>
        <taxon>Coniophorineae</taxon>
        <taxon>Serpulaceae</taxon>
        <taxon>Serpula</taxon>
    </lineage>
</organism>
<dbReference type="GO" id="GO:0000253">
    <property type="term" value="F:3-beta-hydroxysteroid 3-dehydrogenase (NADP+) activity"/>
    <property type="evidence" value="ECO:0007669"/>
    <property type="project" value="UniProtKB-EC"/>
</dbReference>
<dbReference type="GeneID" id="18808811"/>
<keyword evidence="5" id="KW-0443">Lipid metabolism</keyword>
<dbReference type="SUPFAM" id="SSF51735">
    <property type="entry name" value="NAD(P)-binding Rossmann-fold domains"/>
    <property type="match status" value="1"/>
</dbReference>
<dbReference type="GO" id="GO:0005741">
    <property type="term" value="C:mitochondrial outer membrane"/>
    <property type="evidence" value="ECO:0007669"/>
    <property type="project" value="TreeGrafter"/>
</dbReference>
<dbReference type="InterPro" id="IPR002347">
    <property type="entry name" value="SDR_fam"/>
</dbReference>
<name>F8NPI4_SERL9</name>
<dbReference type="HOGENOM" id="CLU_029944_0_0_1"/>
<dbReference type="InterPro" id="IPR051593">
    <property type="entry name" value="Ergosterol_Biosynth_ERG27"/>
</dbReference>
<keyword evidence="2" id="KW-0521">NADP</keyword>
<accession>F8NPI4</accession>
<protein>
    <recommendedName>
        <fullName evidence="8">3beta-hydroxysteroid 3-dehydrogenase</fullName>
        <ecNumber evidence="8">1.1.1.270</ecNumber>
    </recommendedName>
</protein>
<evidence type="ECO:0000256" key="8">
    <source>
        <dbReference type="ARBA" id="ARBA00023621"/>
    </source>
</evidence>
<dbReference type="GO" id="GO:0005811">
    <property type="term" value="C:lipid droplet"/>
    <property type="evidence" value="ECO:0007669"/>
    <property type="project" value="TreeGrafter"/>
</dbReference>
<evidence type="ECO:0000256" key="2">
    <source>
        <dbReference type="ARBA" id="ARBA00022857"/>
    </source>
</evidence>
<evidence type="ECO:0000313" key="10">
    <source>
        <dbReference type="EMBL" id="EGO27194.1"/>
    </source>
</evidence>
<dbReference type="KEGG" id="sla:SERLADRAFT_333162"/>
<keyword evidence="3" id="KW-0752">Steroid biosynthesis</keyword>
<reference evidence="10" key="1">
    <citation type="submission" date="2011-04" db="EMBL/GenBank/DDBJ databases">
        <title>Evolution of plant cell wall degrading machinery underlies the functional diversity of forest fungi.</title>
        <authorList>
            <consortium name="US DOE Joint Genome Institute (JGI-PGF)"/>
            <person name="Eastwood D.C."/>
            <person name="Floudas D."/>
            <person name="Binder M."/>
            <person name="Majcherczyk A."/>
            <person name="Schneider P."/>
            <person name="Aerts A."/>
            <person name="Asiegbu F.O."/>
            <person name="Baker S.E."/>
            <person name="Barry K."/>
            <person name="Bendiksby M."/>
            <person name="Blumentritt M."/>
            <person name="Coutinho P.M."/>
            <person name="Cullen D."/>
            <person name="Cullen D."/>
            <person name="Gathman A."/>
            <person name="Goodell B."/>
            <person name="Henrissat B."/>
            <person name="Ihrmark K."/>
            <person name="Kauserud H."/>
            <person name="Kohler A."/>
            <person name="LaButti K."/>
            <person name="Lapidus A."/>
            <person name="Lavin J.L."/>
            <person name="Lee Y.-H."/>
            <person name="Lindquist E."/>
            <person name="Lilly W."/>
            <person name="Lucas S."/>
            <person name="Morin E."/>
            <person name="Murat C."/>
            <person name="Oguiza J.A."/>
            <person name="Park J."/>
            <person name="Pisabarro A.G."/>
            <person name="Riley R."/>
            <person name="Rosling A."/>
            <person name="Salamov A."/>
            <person name="Schmidt O."/>
            <person name="Schmutz J."/>
            <person name="Skrede I."/>
            <person name="Stenlid J."/>
            <person name="Wiebenga A."/>
            <person name="Xie X."/>
            <person name="Kues U."/>
            <person name="Hibbett D.S."/>
            <person name="Hoffmeister D."/>
            <person name="Hogberg N."/>
            <person name="Martin F."/>
            <person name="Grigoriev I.V."/>
            <person name="Watkinson S.C."/>
        </authorList>
    </citation>
    <scope>NUCLEOTIDE SEQUENCE</scope>
    <source>
        <strain evidence="10">S7.9</strain>
    </source>
</reference>
<evidence type="ECO:0000256" key="5">
    <source>
        <dbReference type="ARBA" id="ARBA00023098"/>
    </source>
</evidence>
<evidence type="ECO:0000256" key="6">
    <source>
        <dbReference type="ARBA" id="ARBA00023589"/>
    </source>
</evidence>
<sequence>MSSLRPIIIVTGGNTGIGFGICRRLLIQLSSKRPLDAQPRYRFQFEQDDLEELEVPYDGLTLILACRSIPKAEAARRELYELVDAHIARLRQEPGYDGHADTFRSNLNIEIHKVDLAHVPSIFTFADEISERYPYVSHLICNAGVASFNKIDWVICLQQLFTHWVTAVTAPIYYIQNKGEMSSDELGWVWQCNVFGHYVMYRCIQHLLARYQSSTGARVIWMSSHESTSQFYDPEDWQLVNTTHSYESSKYQMDMISLHLDRRALRQAGGSTNIRHFTVLPGVVGTNIAQVLIGRFMTITMYFTFYISFISQARWIGSPNHLISSFKAAVSAVHLCLIPLVFLP</sequence>
<comment type="pathway">
    <text evidence="6">Steroid biosynthesis; zymosterol biosynthesis; zymosterol from lanosterol: step 5/6.</text>
</comment>
<dbReference type="RefSeq" id="XP_007315285.1">
    <property type="nucleotide sequence ID" value="XM_007315223.1"/>
</dbReference>
<dbReference type="PRINTS" id="PR00081">
    <property type="entry name" value="GDHRDH"/>
</dbReference>
<dbReference type="Gene3D" id="3.40.50.720">
    <property type="entry name" value="NAD(P)-binding Rossmann-like Domain"/>
    <property type="match status" value="1"/>
</dbReference>
<proteinExistence type="inferred from homology"/>
<feature type="non-terminal residue" evidence="10">
    <location>
        <position position="344"/>
    </location>
</feature>